<dbReference type="PROSITE" id="PS50191">
    <property type="entry name" value="CRAL_TRIO"/>
    <property type="match status" value="1"/>
</dbReference>
<evidence type="ECO:0000313" key="2">
    <source>
        <dbReference type="EMBL" id="KAH7437241.1"/>
    </source>
</evidence>
<dbReference type="GO" id="GO:0008526">
    <property type="term" value="F:phosphatidylinositol transfer activity"/>
    <property type="evidence" value="ECO:0007669"/>
    <property type="project" value="TreeGrafter"/>
</dbReference>
<dbReference type="Pfam" id="PF03765">
    <property type="entry name" value="CRAL_TRIO_N"/>
    <property type="match status" value="1"/>
</dbReference>
<dbReference type="InterPro" id="IPR036273">
    <property type="entry name" value="CRAL/TRIO_N_dom_sf"/>
</dbReference>
<dbReference type="SUPFAM" id="SSF52087">
    <property type="entry name" value="CRAL/TRIO domain"/>
    <property type="match status" value="1"/>
</dbReference>
<dbReference type="AlphaFoldDB" id="A0A8T2UM70"/>
<accession>A0A8T2UM70</accession>
<dbReference type="SMART" id="SM01100">
    <property type="entry name" value="CRAL_TRIO_N"/>
    <property type="match status" value="1"/>
</dbReference>
<feature type="domain" description="CRAL-TRIO" evidence="1">
    <location>
        <begin position="79"/>
        <end position="242"/>
    </location>
</feature>
<dbReference type="SMART" id="SM00516">
    <property type="entry name" value="SEC14"/>
    <property type="match status" value="1"/>
</dbReference>
<dbReference type="SUPFAM" id="SSF46938">
    <property type="entry name" value="CRAL/TRIO N-terminal domain"/>
    <property type="match status" value="1"/>
</dbReference>
<reference evidence="2" key="1">
    <citation type="submission" date="2021-08" db="EMBL/GenBank/DDBJ databases">
        <title>WGS assembly of Ceratopteris richardii.</title>
        <authorList>
            <person name="Marchant D.B."/>
            <person name="Chen G."/>
            <person name="Jenkins J."/>
            <person name="Shu S."/>
            <person name="Leebens-Mack J."/>
            <person name="Grimwood J."/>
            <person name="Schmutz J."/>
            <person name="Soltis P."/>
            <person name="Soltis D."/>
            <person name="Chen Z.-H."/>
        </authorList>
    </citation>
    <scope>NUCLEOTIDE SEQUENCE</scope>
    <source>
        <strain evidence="2">Whitten #5841</strain>
        <tissue evidence="2">Leaf</tissue>
    </source>
</reference>
<dbReference type="CDD" id="cd00170">
    <property type="entry name" value="SEC14"/>
    <property type="match status" value="1"/>
</dbReference>
<dbReference type="InterPro" id="IPR036865">
    <property type="entry name" value="CRAL-TRIO_dom_sf"/>
</dbReference>
<dbReference type="PANTHER" id="PTHR45824:SF6">
    <property type="entry name" value="F16L1.9 PROTEIN"/>
    <property type="match status" value="1"/>
</dbReference>
<dbReference type="InterPro" id="IPR011074">
    <property type="entry name" value="CRAL/TRIO_N_dom"/>
</dbReference>
<gene>
    <name evidence="2" type="ORF">KP509_05G061600</name>
</gene>
<keyword evidence="3" id="KW-1185">Reference proteome</keyword>
<dbReference type="InterPro" id="IPR052578">
    <property type="entry name" value="PI_Transfer_CRAL-TRIO"/>
</dbReference>
<protein>
    <recommendedName>
        <fullName evidence="1">CRAL-TRIO domain-containing protein</fullName>
    </recommendedName>
</protein>
<dbReference type="EMBL" id="CM035410">
    <property type="protein sequence ID" value="KAH7437241.1"/>
    <property type="molecule type" value="Genomic_DNA"/>
</dbReference>
<evidence type="ECO:0000313" key="3">
    <source>
        <dbReference type="Proteomes" id="UP000825935"/>
    </source>
</evidence>
<dbReference type="Proteomes" id="UP000825935">
    <property type="component" value="Chromosome 5"/>
</dbReference>
<dbReference type="FunFam" id="3.40.525.10:FF:000008">
    <property type="entry name" value="Phosphatidylinositol transfer protein 3"/>
    <property type="match status" value="1"/>
</dbReference>
<comment type="caution">
    <text evidence="2">The sequence shown here is derived from an EMBL/GenBank/DDBJ whole genome shotgun (WGS) entry which is preliminary data.</text>
</comment>
<proteinExistence type="predicted"/>
<organism evidence="2 3">
    <name type="scientific">Ceratopteris richardii</name>
    <name type="common">Triangle waterfern</name>
    <dbReference type="NCBI Taxonomy" id="49495"/>
    <lineage>
        <taxon>Eukaryota</taxon>
        <taxon>Viridiplantae</taxon>
        <taxon>Streptophyta</taxon>
        <taxon>Embryophyta</taxon>
        <taxon>Tracheophyta</taxon>
        <taxon>Polypodiopsida</taxon>
        <taxon>Polypodiidae</taxon>
        <taxon>Polypodiales</taxon>
        <taxon>Pteridineae</taxon>
        <taxon>Pteridaceae</taxon>
        <taxon>Parkerioideae</taxon>
        <taxon>Ceratopteris</taxon>
    </lineage>
</organism>
<dbReference type="OrthoDB" id="75724at2759"/>
<dbReference type="InterPro" id="IPR001251">
    <property type="entry name" value="CRAL-TRIO_dom"/>
</dbReference>
<dbReference type="Gene3D" id="3.40.525.10">
    <property type="entry name" value="CRAL-TRIO lipid binding domain"/>
    <property type="match status" value="1"/>
</dbReference>
<dbReference type="Pfam" id="PF00650">
    <property type="entry name" value="CRAL_TRIO"/>
    <property type="match status" value="1"/>
</dbReference>
<evidence type="ECO:0000259" key="1">
    <source>
        <dbReference type="PROSITE" id="PS50191"/>
    </source>
</evidence>
<sequence>MPLKRKGGKGPLSPEEEAAKLKELRDSLGPLKEISQIFCTDSCLYRYLRANNWSLKKSRKMLKETIKWRESYRPEKIKWEDICKEAETGKVYRADFCDKEGRTVLVMRPGVQNTNQLDGQIKYLVYCMENAILNLPSHQEQMVWLADFEGWNMSMIPVMTAKETAHILQSHYPERLAYAILYNPPKIFESFFNLVKPFLDPKTQKKVKFVYPKEEESDKLMESCFDVDKLESAFGGRSGSKFDKDEYAKIMREDDIKMFSFWQVSSNLNVNGEKTTYSDAGSNGLTA</sequence>
<name>A0A8T2UM70_CERRI</name>
<dbReference type="PANTHER" id="PTHR45824">
    <property type="entry name" value="GH16843P"/>
    <property type="match status" value="1"/>
</dbReference>